<reference evidence="2" key="1">
    <citation type="submission" date="2022-04" db="EMBL/GenBank/DDBJ databases">
        <title>A functionally conserved STORR gene fusion in Papaver species that diverged 16.8 million years ago.</title>
        <authorList>
            <person name="Catania T."/>
        </authorList>
    </citation>
    <scope>NUCLEOTIDE SEQUENCE</scope>
    <source>
        <strain evidence="2">S-188037</strain>
    </source>
</reference>
<organism evidence="2 3">
    <name type="scientific">Papaver atlanticum</name>
    <dbReference type="NCBI Taxonomy" id="357466"/>
    <lineage>
        <taxon>Eukaryota</taxon>
        <taxon>Viridiplantae</taxon>
        <taxon>Streptophyta</taxon>
        <taxon>Embryophyta</taxon>
        <taxon>Tracheophyta</taxon>
        <taxon>Spermatophyta</taxon>
        <taxon>Magnoliopsida</taxon>
        <taxon>Ranunculales</taxon>
        <taxon>Papaveraceae</taxon>
        <taxon>Papaveroideae</taxon>
        <taxon>Papaver</taxon>
    </lineage>
</organism>
<evidence type="ECO:0000313" key="2">
    <source>
        <dbReference type="EMBL" id="KAI3963484.1"/>
    </source>
</evidence>
<dbReference type="AlphaFoldDB" id="A0AAD4TMG8"/>
<keyword evidence="1" id="KW-1133">Transmembrane helix</keyword>
<dbReference type="EMBL" id="JAJJMB010000061">
    <property type="protein sequence ID" value="KAI3963484.1"/>
    <property type="molecule type" value="Genomic_DNA"/>
</dbReference>
<evidence type="ECO:0000256" key="1">
    <source>
        <dbReference type="SAM" id="Phobius"/>
    </source>
</evidence>
<feature type="transmembrane region" description="Helical" evidence="1">
    <location>
        <begin position="57"/>
        <end position="74"/>
    </location>
</feature>
<keyword evidence="1" id="KW-0812">Transmembrane</keyword>
<protein>
    <submittedName>
        <fullName evidence="2">Uncharacterized protein</fullName>
    </submittedName>
</protein>
<dbReference type="Proteomes" id="UP001202328">
    <property type="component" value="Unassembled WGS sequence"/>
</dbReference>
<keyword evidence="1" id="KW-0472">Membrane</keyword>
<evidence type="ECO:0000313" key="3">
    <source>
        <dbReference type="Proteomes" id="UP001202328"/>
    </source>
</evidence>
<sequence>MIEGLANIRQGSILLRENGTNLHPELRPDVSVHVKMDIRYIPNTEAAVVLPNEVKSFFFFFFFFCFHCVFLLRLRHMRQPSFLVLMYFSAHDIFSINE</sequence>
<name>A0AAD4TMG8_9MAGN</name>
<keyword evidence="3" id="KW-1185">Reference proteome</keyword>
<gene>
    <name evidence="2" type="ORF">MKW98_022906</name>
</gene>
<accession>A0AAD4TMG8</accession>
<comment type="caution">
    <text evidence="2">The sequence shown here is derived from an EMBL/GenBank/DDBJ whole genome shotgun (WGS) entry which is preliminary data.</text>
</comment>
<proteinExistence type="predicted"/>